<name>Q99KM9_MOUSE</name>
<dbReference type="MGI" id="MGI:107532">
    <property type="gene designation" value="Kpnb1"/>
</dbReference>
<evidence type="ECO:0000313" key="1">
    <source>
        <dbReference type="EMBL" id="AAH04096.1"/>
    </source>
</evidence>
<proteinExistence type="evidence at transcript level"/>
<accession>Q99KM9</accession>
<gene>
    <name evidence="1 2" type="primary">Kpnb1</name>
</gene>
<dbReference type="AGR" id="MGI:107532"/>
<dbReference type="EMBL" id="BC004096">
    <property type="protein sequence ID" value="AAH04096.1"/>
    <property type="molecule type" value="mRNA"/>
</dbReference>
<protein>
    <submittedName>
        <fullName evidence="1">Kpnb1 protein</fullName>
    </submittedName>
</protein>
<dbReference type="AlphaFoldDB" id="Q99KM9"/>
<organism evidence="1">
    <name type="scientific">Mus musculus</name>
    <name type="common">Mouse</name>
    <dbReference type="NCBI Taxonomy" id="10090"/>
    <lineage>
        <taxon>Eukaryota</taxon>
        <taxon>Metazoa</taxon>
        <taxon>Chordata</taxon>
        <taxon>Craniata</taxon>
        <taxon>Vertebrata</taxon>
        <taxon>Euteleostomi</taxon>
        <taxon>Mammalia</taxon>
        <taxon>Eutheria</taxon>
        <taxon>Euarchontoglires</taxon>
        <taxon>Glires</taxon>
        <taxon>Rodentia</taxon>
        <taxon>Myomorpha</taxon>
        <taxon>Muroidea</taxon>
        <taxon>Muridae</taxon>
        <taxon>Murinae</taxon>
        <taxon>Mus</taxon>
        <taxon>Mus</taxon>
    </lineage>
</organism>
<evidence type="ECO:0000313" key="2">
    <source>
        <dbReference type="MGI" id="MGI:107532"/>
    </source>
</evidence>
<sequence length="34" mass="4134">MPPENCAKEFRKQMYNKSKYTQNRKLQVTILNCK</sequence>
<reference evidence="1" key="1">
    <citation type="journal article" date="2004" name="Genome Res.">
        <title>The status, quality, and expansion of the NIH full-length cDNA project: the Mammalian Gene Collection (MGC).</title>
        <authorList>
            <consortium name="The MGC Project Team"/>
            <person name="Gerhard D.S."/>
            <person name="Wagner L."/>
            <person name="Feingold E.A."/>
            <person name="Shenmen C.M."/>
            <person name="Grouse L.H."/>
            <person name="Schuler G."/>
            <person name="Klein S.L."/>
            <person name="Old S."/>
            <person name="Rasooly R."/>
            <person name="Good P."/>
            <person name="Guyer M."/>
            <person name="Peck A.M."/>
            <person name="Derge J.G."/>
            <person name="Lipman D."/>
            <person name="Collins F.S."/>
            <person name="Jang W."/>
            <person name="Sherry S."/>
            <person name="Feolo M."/>
            <person name="Misquitta L."/>
            <person name="Lee E."/>
            <person name="Rotmistrovsky K."/>
            <person name="Greenhut S.F."/>
            <person name="Schaefer C.F."/>
            <person name="Buetow K."/>
            <person name="Bonner T.I."/>
            <person name="Haussler D."/>
            <person name="Kent J."/>
            <person name="Kiekhaus M."/>
            <person name="Furey T."/>
            <person name="Brent M."/>
            <person name="Prange C."/>
            <person name="Schreiber K."/>
            <person name="Shapiro N."/>
            <person name="Bhat N.K."/>
            <person name="Hopkins R.F."/>
            <person name="Hsie F."/>
            <person name="Driscoll T."/>
            <person name="Soares M.B."/>
            <person name="Casavant T.L."/>
            <person name="Scheetz T.E."/>
            <person name="Brown-stein M.J."/>
            <person name="Usdin T.B."/>
            <person name="Toshiyuki S."/>
            <person name="Carninci P."/>
            <person name="Piao Y."/>
            <person name="Dudekula D.B."/>
            <person name="Ko M.S."/>
            <person name="Kawakami K."/>
            <person name="Suzuki Y."/>
            <person name="Sugano S."/>
            <person name="Gruber C.E."/>
            <person name="Smith M.R."/>
            <person name="Simmons B."/>
            <person name="Moore T."/>
            <person name="Waterman R."/>
            <person name="Johnson S.L."/>
            <person name="Ruan Y."/>
            <person name="Wei C.L."/>
            <person name="Mathavan S."/>
            <person name="Gunaratne P.H."/>
            <person name="Wu J."/>
            <person name="Garcia A.M."/>
            <person name="Hulyk S.W."/>
            <person name="Fuh E."/>
            <person name="Yuan Y."/>
            <person name="Sneed A."/>
            <person name="Kowis C."/>
            <person name="Hodgson A."/>
            <person name="Muzny D.M."/>
            <person name="McPherson J."/>
            <person name="Gibbs R.A."/>
            <person name="Fahey J."/>
            <person name="Helton E."/>
            <person name="Ketteman M."/>
            <person name="Madan A."/>
            <person name="Rodrigues S."/>
            <person name="Sanchez A."/>
            <person name="Whiting M."/>
            <person name="Madari A."/>
            <person name="Young A.C."/>
            <person name="Wetherby K.D."/>
            <person name="Granite S.J."/>
            <person name="Kwong P.N."/>
            <person name="Brinkley C.P."/>
            <person name="Pearson R.L."/>
            <person name="Bouffard G.G."/>
            <person name="Blakesly R.W."/>
            <person name="Green E.D."/>
            <person name="Dickson M.C."/>
            <person name="Rodriguez A.C."/>
            <person name="Grimwood J."/>
            <person name="Schmutz J."/>
            <person name="Myers R.M."/>
            <person name="Butterfield Y.S."/>
            <person name="Griffith M."/>
            <person name="Griffith O.L."/>
            <person name="Krzywinski M.I."/>
            <person name="Liao N."/>
            <person name="Morin R."/>
            <person name="Morrin R."/>
            <person name="Palmquist D."/>
            <person name="Petrescu A.S."/>
            <person name="Skalska U."/>
            <person name="Smailus D.E."/>
            <person name="Stott J.M."/>
            <person name="Schnerch A."/>
            <person name="Schein J.E."/>
            <person name="Jones S.J."/>
            <person name="Holt R.A."/>
            <person name="Baross A."/>
            <person name="Marra M.A."/>
            <person name="Clifton S."/>
            <person name="Makowski K.A."/>
            <person name="Bosak S."/>
            <person name="Malek J."/>
        </authorList>
    </citation>
    <scope>NUCLEOTIDE SEQUENCE [LARGE SCALE MRNA]</scope>
    <source>
        <strain evidence="1">FVB/N</strain>
        <tissue evidence="1">Mammary tumor. Metallothionien-TGF alpha model. 10 month old virgin mouse. Taken by biopsy.</tissue>
    </source>
</reference>